<feature type="non-terminal residue" evidence="1">
    <location>
        <position position="34"/>
    </location>
</feature>
<proteinExistence type="predicted"/>
<dbReference type="EMBL" id="AFMD02000324">
    <property type="protein sequence ID" value="EMG21360.1"/>
    <property type="molecule type" value="Genomic_DNA"/>
</dbReference>
<organism evidence="1 2">
    <name type="scientific">Leptospira interrogans serovar Copenhageni str. LT2050</name>
    <dbReference type="NCBI Taxonomy" id="1001598"/>
    <lineage>
        <taxon>Bacteria</taxon>
        <taxon>Pseudomonadati</taxon>
        <taxon>Spirochaetota</taxon>
        <taxon>Spirochaetia</taxon>
        <taxon>Leptospirales</taxon>
        <taxon>Leptospiraceae</taxon>
        <taxon>Leptospira</taxon>
    </lineage>
</organism>
<evidence type="ECO:0000313" key="2">
    <source>
        <dbReference type="Proteomes" id="UP000011778"/>
    </source>
</evidence>
<accession>M3G7T3</accession>
<evidence type="ECO:0008006" key="3">
    <source>
        <dbReference type="Google" id="ProtNLM"/>
    </source>
</evidence>
<dbReference type="AlphaFoldDB" id="M3G7T3"/>
<evidence type="ECO:0000313" key="1">
    <source>
        <dbReference type="EMBL" id="EMG21360.1"/>
    </source>
</evidence>
<comment type="caution">
    <text evidence="1">The sequence shown here is derived from an EMBL/GenBank/DDBJ whole genome shotgun (WGS) entry which is preliminary data.</text>
</comment>
<gene>
    <name evidence="1" type="ORF">LEP1GSC150_0760</name>
</gene>
<protein>
    <recommendedName>
        <fullName evidence="3">Integrase core domain protein</fullName>
    </recommendedName>
</protein>
<name>M3G7T3_LEPIT</name>
<reference evidence="1 2" key="1">
    <citation type="submission" date="2013-02" db="EMBL/GenBank/DDBJ databases">
        <authorList>
            <person name="Harkins D.M."/>
            <person name="Durkin A.S."/>
            <person name="Brinkac L.M."/>
            <person name="Haft D.H."/>
            <person name="Selengut J.D."/>
            <person name="Sanka R."/>
            <person name="DePew J."/>
            <person name="Purushe J."/>
            <person name="Tulsiani S.M."/>
            <person name="Graham G.C."/>
            <person name="Burns M.-A."/>
            <person name="Dohnt M.F."/>
            <person name="Smythe L.D."/>
            <person name="McKay D.B."/>
            <person name="Craig S.B."/>
            <person name="Vinetz J.M."/>
            <person name="Sutton G.G."/>
            <person name="Nierman W.C."/>
            <person name="Fouts D.E."/>
        </authorList>
    </citation>
    <scope>NUCLEOTIDE SEQUENCE [LARGE SCALE GENOMIC DNA]</scope>
    <source>
        <strain evidence="1 2">LT2050</strain>
    </source>
</reference>
<dbReference type="Proteomes" id="UP000011778">
    <property type="component" value="Unassembled WGS sequence"/>
</dbReference>
<sequence>MAESFFSYLKREIEYNTFYNIEEAEHLLFRITSY</sequence>